<dbReference type="PANTHER" id="PTHR11328">
    <property type="entry name" value="MAJOR FACILITATOR SUPERFAMILY DOMAIN-CONTAINING PROTEIN"/>
    <property type="match status" value="1"/>
</dbReference>
<feature type="transmembrane region" description="Helical" evidence="2">
    <location>
        <begin position="112"/>
        <end position="129"/>
    </location>
</feature>
<reference evidence="3" key="1">
    <citation type="submission" date="2021-12" db="EMBL/GenBank/DDBJ databases">
        <authorList>
            <person name="King R."/>
        </authorList>
    </citation>
    <scope>NUCLEOTIDE SEQUENCE</scope>
</reference>
<evidence type="ECO:0008006" key="5">
    <source>
        <dbReference type="Google" id="ProtNLM"/>
    </source>
</evidence>
<proteinExistence type="inferred from homology"/>
<protein>
    <recommendedName>
        <fullName evidence="5">Major facilitator superfamily domain-containing protein 12-like</fullName>
    </recommendedName>
</protein>
<feature type="transmembrane region" description="Helical" evidence="2">
    <location>
        <begin position="224"/>
        <end position="249"/>
    </location>
</feature>
<dbReference type="EMBL" id="OV121140">
    <property type="protein sequence ID" value="CAH0564736.1"/>
    <property type="molecule type" value="Genomic_DNA"/>
</dbReference>
<feature type="transmembrane region" description="Helical" evidence="2">
    <location>
        <begin position="199"/>
        <end position="218"/>
    </location>
</feature>
<feature type="transmembrane region" description="Helical" evidence="2">
    <location>
        <begin position="20"/>
        <end position="42"/>
    </location>
</feature>
<dbReference type="InterPro" id="IPR039672">
    <property type="entry name" value="MFS_2"/>
</dbReference>
<keyword evidence="4" id="KW-1185">Reference proteome</keyword>
<feature type="transmembrane region" description="Helical" evidence="2">
    <location>
        <begin position="261"/>
        <end position="281"/>
    </location>
</feature>
<keyword evidence="2" id="KW-0812">Transmembrane</keyword>
<feature type="transmembrane region" description="Helical" evidence="2">
    <location>
        <begin position="83"/>
        <end position="100"/>
    </location>
</feature>
<evidence type="ECO:0000256" key="1">
    <source>
        <dbReference type="ARBA" id="ARBA00008335"/>
    </source>
</evidence>
<feature type="transmembrane region" description="Helical" evidence="2">
    <location>
        <begin position="301"/>
        <end position="320"/>
    </location>
</feature>
<gene>
    <name evidence="3" type="ORF">MELIAE_LOCUS13209</name>
</gene>
<dbReference type="PANTHER" id="PTHR11328:SF49">
    <property type="entry name" value="MAJOR FACILITATOR SUPERFAMILY DOMAIN-CONTAINING PROTEIN 12-LIKE PROTEIN"/>
    <property type="match status" value="1"/>
</dbReference>
<evidence type="ECO:0000256" key="2">
    <source>
        <dbReference type="SAM" id="Phobius"/>
    </source>
</evidence>
<evidence type="ECO:0000313" key="4">
    <source>
        <dbReference type="Proteomes" id="UP001154078"/>
    </source>
</evidence>
<dbReference type="GO" id="GO:0005886">
    <property type="term" value="C:plasma membrane"/>
    <property type="evidence" value="ECO:0007669"/>
    <property type="project" value="TreeGrafter"/>
</dbReference>
<sequence>MDLTDRRGPNSCSSLHKISFGLGHIYNDLCAAMWFSYTLFYFQVVLQINSTSAGILLMLGQIIDAIATPLAGWIIDYTNSKRIWHFIGTIAVSIGFSLIFSLKSTTVYSSVLLYYGLVITLFQVGWAVVQISHLSLIPEISKNHNHSSDLTAIRATNENMEMDGIRETIATVPLVCYIASFLTAIFLKFRLSFCGDKIIYFIGSVYGLCASMWITIGIPLTSNWQLYCVAILLGISGSATMVASLCLTANFVKSNGYGGGFVYSIVTFTDKFISGFVVLLVQNMQCSPISECPHYYEHVLSYISGGVSLVGIVSLGLLQWQIKNNGRRNS</sequence>
<dbReference type="GO" id="GO:0015293">
    <property type="term" value="F:symporter activity"/>
    <property type="evidence" value="ECO:0007669"/>
    <property type="project" value="InterPro"/>
</dbReference>
<evidence type="ECO:0000313" key="3">
    <source>
        <dbReference type="EMBL" id="CAH0564736.1"/>
    </source>
</evidence>
<name>A0A9P0FNW7_BRAAE</name>
<dbReference type="AlphaFoldDB" id="A0A9P0FNW7"/>
<dbReference type="Proteomes" id="UP001154078">
    <property type="component" value="Chromosome 9"/>
</dbReference>
<dbReference type="Gene3D" id="1.20.1250.20">
    <property type="entry name" value="MFS general substrate transporter like domains"/>
    <property type="match status" value="1"/>
</dbReference>
<comment type="similarity">
    <text evidence="1">Belongs to the major facilitator superfamily.</text>
</comment>
<accession>A0A9P0FNW7</accession>
<dbReference type="OrthoDB" id="1730117at2759"/>
<dbReference type="SUPFAM" id="SSF103473">
    <property type="entry name" value="MFS general substrate transporter"/>
    <property type="match status" value="1"/>
</dbReference>
<keyword evidence="2" id="KW-0472">Membrane</keyword>
<keyword evidence="2" id="KW-1133">Transmembrane helix</keyword>
<dbReference type="Pfam" id="PF13347">
    <property type="entry name" value="MFS_2"/>
    <property type="match status" value="1"/>
</dbReference>
<feature type="transmembrane region" description="Helical" evidence="2">
    <location>
        <begin position="168"/>
        <end position="187"/>
    </location>
</feature>
<dbReference type="GO" id="GO:0008643">
    <property type="term" value="P:carbohydrate transport"/>
    <property type="evidence" value="ECO:0007669"/>
    <property type="project" value="InterPro"/>
</dbReference>
<dbReference type="InterPro" id="IPR036259">
    <property type="entry name" value="MFS_trans_sf"/>
</dbReference>
<feature type="transmembrane region" description="Helical" evidence="2">
    <location>
        <begin position="54"/>
        <end position="77"/>
    </location>
</feature>
<organism evidence="3 4">
    <name type="scientific">Brassicogethes aeneus</name>
    <name type="common">Rape pollen beetle</name>
    <name type="synonym">Meligethes aeneus</name>
    <dbReference type="NCBI Taxonomy" id="1431903"/>
    <lineage>
        <taxon>Eukaryota</taxon>
        <taxon>Metazoa</taxon>
        <taxon>Ecdysozoa</taxon>
        <taxon>Arthropoda</taxon>
        <taxon>Hexapoda</taxon>
        <taxon>Insecta</taxon>
        <taxon>Pterygota</taxon>
        <taxon>Neoptera</taxon>
        <taxon>Endopterygota</taxon>
        <taxon>Coleoptera</taxon>
        <taxon>Polyphaga</taxon>
        <taxon>Cucujiformia</taxon>
        <taxon>Nitidulidae</taxon>
        <taxon>Meligethinae</taxon>
        <taxon>Brassicogethes</taxon>
    </lineage>
</organism>